<dbReference type="KEGG" id="ccb:Clocel_2265"/>
<evidence type="ECO:0000313" key="1">
    <source>
        <dbReference type="EMBL" id="ADL52003.1"/>
    </source>
</evidence>
<dbReference type="AlphaFoldDB" id="D9SP38"/>
<name>D9SP38_CLOC7</name>
<dbReference type="Pfam" id="PF19524">
    <property type="entry name" value="DUF6054"/>
    <property type="match status" value="1"/>
</dbReference>
<dbReference type="InterPro" id="IPR046117">
    <property type="entry name" value="DUF6054"/>
</dbReference>
<protein>
    <submittedName>
        <fullName evidence="1">Uncharacterized protein</fullName>
    </submittedName>
</protein>
<keyword evidence="2" id="KW-1185">Reference proteome</keyword>
<gene>
    <name evidence="1" type="ordered locus">Clocel_2265</name>
</gene>
<dbReference type="EMBL" id="CP002160">
    <property type="protein sequence ID" value="ADL52003.1"/>
    <property type="molecule type" value="Genomic_DNA"/>
</dbReference>
<dbReference type="Proteomes" id="UP000002730">
    <property type="component" value="Chromosome"/>
</dbReference>
<evidence type="ECO:0000313" key="2">
    <source>
        <dbReference type="Proteomes" id="UP000002730"/>
    </source>
</evidence>
<sequence>MRVSNSVTLTVLFNNLDGKTQVKAIHTGSSPGETFNFHWVMAEDFPYTIKLHQRSALLINLIKEALKIVLTKFLSGKKT</sequence>
<dbReference type="OrthoDB" id="4774735at2"/>
<reference evidence="1 2" key="1">
    <citation type="submission" date="2010-08" db="EMBL/GenBank/DDBJ databases">
        <title>Complete sequence of Clostridium cellulovorans 743B.</title>
        <authorList>
            <consortium name="US DOE Joint Genome Institute"/>
            <person name="Lucas S."/>
            <person name="Copeland A."/>
            <person name="Lapidus A."/>
            <person name="Cheng J.-F."/>
            <person name="Bruce D."/>
            <person name="Goodwin L."/>
            <person name="Pitluck S."/>
            <person name="Chertkov O."/>
            <person name="Detter J.C."/>
            <person name="Han C."/>
            <person name="Tapia R."/>
            <person name="Land M."/>
            <person name="Hauser L."/>
            <person name="Chang Y.-J."/>
            <person name="Jeffries C."/>
            <person name="Kyrpides N."/>
            <person name="Ivanova N."/>
            <person name="Mikhailova N."/>
            <person name="Hemme C.L."/>
            <person name="Woyke T."/>
        </authorList>
    </citation>
    <scope>NUCLEOTIDE SEQUENCE [LARGE SCALE GENOMIC DNA]</scope>
    <source>
        <strain evidence="2">ATCC 35296 / DSM 3052 / OCM 3 / 743B</strain>
    </source>
</reference>
<accession>D9SP38</accession>
<dbReference type="HOGENOM" id="CLU_2599809_0_0_9"/>
<proteinExistence type="predicted"/>
<organism evidence="1 2">
    <name type="scientific">Clostridium cellulovorans (strain ATCC 35296 / DSM 3052 / OCM 3 / 743B)</name>
    <dbReference type="NCBI Taxonomy" id="573061"/>
    <lineage>
        <taxon>Bacteria</taxon>
        <taxon>Bacillati</taxon>
        <taxon>Bacillota</taxon>
        <taxon>Clostridia</taxon>
        <taxon>Eubacteriales</taxon>
        <taxon>Clostridiaceae</taxon>
        <taxon>Clostridium</taxon>
    </lineage>
</organism>